<feature type="domain" description="Calcineurin-like phosphoesterase" evidence="2">
    <location>
        <begin position="7"/>
        <end position="183"/>
    </location>
</feature>
<dbReference type="Pfam" id="PF12850">
    <property type="entry name" value="Metallophos_2"/>
    <property type="match status" value="1"/>
</dbReference>
<comment type="caution">
    <text evidence="3">The sequence shown here is derived from an EMBL/GenBank/DDBJ whole genome shotgun (WGS) entry which is preliminary data.</text>
</comment>
<dbReference type="GO" id="GO:0008168">
    <property type="term" value="F:methyltransferase activity"/>
    <property type="evidence" value="ECO:0007669"/>
    <property type="project" value="UniProtKB-KW"/>
</dbReference>
<dbReference type="GO" id="GO:0005737">
    <property type="term" value="C:cytoplasm"/>
    <property type="evidence" value="ECO:0007669"/>
    <property type="project" value="TreeGrafter"/>
</dbReference>
<dbReference type="EMBL" id="BMFJ01000001">
    <property type="protein sequence ID" value="GGE21960.1"/>
    <property type="molecule type" value="Genomic_DNA"/>
</dbReference>
<keyword evidence="4" id="KW-1185">Reference proteome</keyword>
<dbReference type="InterPro" id="IPR029052">
    <property type="entry name" value="Metallo-depent_PP-like"/>
</dbReference>
<dbReference type="AlphaFoldDB" id="A0A917EBR0"/>
<evidence type="ECO:0000259" key="2">
    <source>
        <dbReference type="Pfam" id="PF12850"/>
    </source>
</evidence>
<evidence type="ECO:0000313" key="3">
    <source>
        <dbReference type="EMBL" id="GGE21960.1"/>
    </source>
</evidence>
<organism evidence="3 4">
    <name type="scientific">Primorskyibacter flagellatus</name>
    <dbReference type="NCBI Taxonomy" id="1387277"/>
    <lineage>
        <taxon>Bacteria</taxon>
        <taxon>Pseudomonadati</taxon>
        <taxon>Pseudomonadota</taxon>
        <taxon>Alphaproteobacteria</taxon>
        <taxon>Rhodobacterales</taxon>
        <taxon>Roseobacteraceae</taxon>
        <taxon>Primorskyibacter</taxon>
    </lineage>
</organism>
<name>A0A917EBR0_9RHOB</name>
<dbReference type="SUPFAM" id="SSF56300">
    <property type="entry name" value="Metallo-dependent phosphatases"/>
    <property type="match status" value="1"/>
</dbReference>
<sequence length="247" mass="26356">MSLSGPLAVIADIHGNALALAAVLDDIAALGVTRVVNLGDVFSGPMDPAGVWDLLKGRDILTVRGNHDRALVDFAPEEMWETDRLTHGLLPAEAFDWIRALPAEARLEGVYLCHGTPGQDDVYWAELVEGGRMVPAPPDRIEALAGPVTEGLMLCGHTHIPRVVRLRDGRLLVNPGSVGCPGYTDDRAPAHVMMTGTPTASYAVVEAGTAGWSVTHRSVCYDWDAAAEQARGHGRADWAKVVGTGWL</sequence>
<dbReference type="PIRSF" id="PIRSF000883">
    <property type="entry name" value="Pesterase_MJ0912"/>
    <property type="match status" value="1"/>
</dbReference>
<keyword evidence="3" id="KW-0808">Transferase</keyword>
<comment type="similarity">
    <text evidence="1">Belongs to the metallophosphoesterase superfamily. YfcE family.</text>
</comment>
<dbReference type="PANTHER" id="PTHR42850">
    <property type="entry name" value="METALLOPHOSPHOESTERASE"/>
    <property type="match status" value="1"/>
</dbReference>
<dbReference type="Proteomes" id="UP000612855">
    <property type="component" value="Unassembled WGS sequence"/>
</dbReference>
<dbReference type="RefSeq" id="WP_188476387.1">
    <property type="nucleotide sequence ID" value="NZ_BMFJ01000001.1"/>
</dbReference>
<dbReference type="InterPro" id="IPR024654">
    <property type="entry name" value="Calcineurin-like_PHP_lpxH"/>
</dbReference>
<evidence type="ECO:0000313" key="4">
    <source>
        <dbReference type="Proteomes" id="UP000612855"/>
    </source>
</evidence>
<dbReference type="InterPro" id="IPR050126">
    <property type="entry name" value="Ap4A_hydrolase"/>
</dbReference>
<evidence type="ECO:0000256" key="1">
    <source>
        <dbReference type="ARBA" id="ARBA00008950"/>
    </source>
</evidence>
<keyword evidence="3" id="KW-0489">Methyltransferase</keyword>
<accession>A0A917EBR0</accession>
<dbReference type="InterPro" id="IPR011152">
    <property type="entry name" value="Pesterase_MJ0912"/>
</dbReference>
<proteinExistence type="inferred from homology"/>
<dbReference type="PANTHER" id="PTHR42850:SF2">
    <property type="entry name" value="BLL5683 PROTEIN"/>
    <property type="match status" value="1"/>
</dbReference>
<dbReference type="GO" id="GO:0032259">
    <property type="term" value="P:methylation"/>
    <property type="evidence" value="ECO:0007669"/>
    <property type="project" value="UniProtKB-KW"/>
</dbReference>
<dbReference type="Gene3D" id="3.60.21.10">
    <property type="match status" value="1"/>
</dbReference>
<gene>
    <name evidence="3" type="ORF">GCM10011360_08090</name>
</gene>
<reference evidence="4" key="1">
    <citation type="journal article" date="2019" name="Int. J. Syst. Evol. Microbiol.">
        <title>The Global Catalogue of Microorganisms (GCM) 10K type strain sequencing project: providing services to taxonomists for standard genome sequencing and annotation.</title>
        <authorList>
            <consortium name="The Broad Institute Genomics Platform"/>
            <consortium name="The Broad Institute Genome Sequencing Center for Infectious Disease"/>
            <person name="Wu L."/>
            <person name="Ma J."/>
        </authorList>
    </citation>
    <scope>NUCLEOTIDE SEQUENCE [LARGE SCALE GENOMIC DNA]</scope>
    <source>
        <strain evidence="4">CGMCC 1.12664</strain>
    </source>
</reference>
<dbReference type="GO" id="GO:0016791">
    <property type="term" value="F:phosphatase activity"/>
    <property type="evidence" value="ECO:0007669"/>
    <property type="project" value="TreeGrafter"/>
</dbReference>
<protein>
    <submittedName>
        <fullName evidence="3">DNA methylase</fullName>
    </submittedName>
</protein>